<comment type="caution">
    <text evidence="1">The sequence shown here is derived from an EMBL/GenBank/DDBJ whole genome shotgun (WGS) entry which is preliminary data.</text>
</comment>
<accession>A0ACC0MUN2</accession>
<reference evidence="1" key="1">
    <citation type="submission" date="2022-02" db="EMBL/GenBank/DDBJ databases">
        <title>Plant Genome Project.</title>
        <authorList>
            <person name="Zhang R.-G."/>
        </authorList>
    </citation>
    <scope>NUCLEOTIDE SEQUENCE</scope>
    <source>
        <strain evidence="1">AT1</strain>
    </source>
</reference>
<name>A0ACC0MUN2_RHOML</name>
<dbReference type="Proteomes" id="UP001062846">
    <property type="component" value="Chromosome 8"/>
</dbReference>
<organism evidence="1 2">
    <name type="scientific">Rhododendron molle</name>
    <name type="common">Chinese azalea</name>
    <name type="synonym">Azalea mollis</name>
    <dbReference type="NCBI Taxonomy" id="49168"/>
    <lineage>
        <taxon>Eukaryota</taxon>
        <taxon>Viridiplantae</taxon>
        <taxon>Streptophyta</taxon>
        <taxon>Embryophyta</taxon>
        <taxon>Tracheophyta</taxon>
        <taxon>Spermatophyta</taxon>
        <taxon>Magnoliopsida</taxon>
        <taxon>eudicotyledons</taxon>
        <taxon>Gunneridae</taxon>
        <taxon>Pentapetalae</taxon>
        <taxon>asterids</taxon>
        <taxon>Ericales</taxon>
        <taxon>Ericaceae</taxon>
        <taxon>Ericoideae</taxon>
        <taxon>Rhodoreae</taxon>
        <taxon>Rhododendron</taxon>
    </lineage>
</organism>
<protein>
    <submittedName>
        <fullName evidence="1">Uncharacterized protein</fullName>
    </submittedName>
</protein>
<gene>
    <name evidence="1" type="ORF">RHMOL_Rhmol08G0284000</name>
</gene>
<dbReference type="EMBL" id="CM046395">
    <property type="protein sequence ID" value="KAI8544281.1"/>
    <property type="molecule type" value="Genomic_DNA"/>
</dbReference>
<proteinExistence type="predicted"/>
<keyword evidence="2" id="KW-1185">Reference proteome</keyword>
<evidence type="ECO:0000313" key="2">
    <source>
        <dbReference type="Proteomes" id="UP001062846"/>
    </source>
</evidence>
<evidence type="ECO:0000313" key="1">
    <source>
        <dbReference type="EMBL" id="KAI8544281.1"/>
    </source>
</evidence>
<sequence>MVLCNCGRYTFEPSDRTFNGSDLILTMNSSRSLVAEKRSEPSDARSDGSEVRGILI</sequence>